<dbReference type="CDD" id="cd02068">
    <property type="entry name" value="radical_SAM_B12_BD"/>
    <property type="match status" value="1"/>
</dbReference>
<comment type="cofactor">
    <cofactor evidence="1">
        <name>[4Fe-4S] cluster</name>
        <dbReference type="ChEBI" id="CHEBI:49883"/>
    </cofactor>
</comment>
<evidence type="ECO:0000256" key="4">
    <source>
        <dbReference type="ARBA" id="ARBA00023004"/>
    </source>
</evidence>
<organism evidence="7 8">
    <name type="scientific">Candidatus Scalindua rubra</name>
    <dbReference type="NCBI Taxonomy" id="1872076"/>
    <lineage>
        <taxon>Bacteria</taxon>
        <taxon>Pseudomonadati</taxon>
        <taxon>Planctomycetota</taxon>
        <taxon>Candidatus Brocadiia</taxon>
        <taxon>Candidatus Brocadiales</taxon>
        <taxon>Candidatus Scalinduaceae</taxon>
        <taxon>Candidatus Scalindua</taxon>
    </lineage>
</organism>
<dbReference type="AlphaFoldDB" id="A0A1E3X6Q3"/>
<evidence type="ECO:0000256" key="3">
    <source>
        <dbReference type="ARBA" id="ARBA00022723"/>
    </source>
</evidence>
<evidence type="ECO:0000313" key="7">
    <source>
        <dbReference type="EMBL" id="ODS30674.1"/>
    </source>
</evidence>
<evidence type="ECO:0000256" key="5">
    <source>
        <dbReference type="ARBA" id="ARBA00023014"/>
    </source>
</evidence>
<dbReference type="InterPro" id="IPR051198">
    <property type="entry name" value="BchE-like"/>
</dbReference>
<sequence length="141" mass="15763">MQNYGYKISIIDAKLYSEVEVKEKLESFVNDTTVFFGFSVMTVQVLHALELSRHLKEFGTKSSIVWGGIHPKLFPEQTSLDPNVDIVVFGHGESTTLEIAQKIESGNLDFSKTNGVAFRGKVNDSRERDDINTYLSFIPGG</sequence>
<dbReference type="EMBL" id="MAYW01000190">
    <property type="protein sequence ID" value="ODS30674.1"/>
    <property type="molecule type" value="Genomic_DNA"/>
</dbReference>
<dbReference type="GO" id="GO:0031419">
    <property type="term" value="F:cobalamin binding"/>
    <property type="evidence" value="ECO:0007669"/>
    <property type="project" value="InterPro"/>
</dbReference>
<evidence type="ECO:0000313" key="8">
    <source>
        <dbReference type="Proteomes" id="UP000094056"/>
    </source>
</evidence>
<keyword evidence="2" id="KW-0949">S-adenosyl-L-methionine</keyword>
<protein>
    <submittedName>
        <fullName evidence="7">Oxidoreductase</fullName>
    </submittedName>
</protein>
<keyword evidence="5" id="KW-0411">Iron-sulfur</keyword>
<accession>A0A1E3X6Q3</accession>
<dbReference type="Pfam" id="PF02310">
    <property type="entry name" value="B12-binding"/>
    <property type="match status" value="1"/>
</dbReference>
<proteinExistence type="predicted"/>
<dbReference type="Gene3D" id="3.40.50.280">
    <property type="entry name" value="Cobalamin-binding domain"/>
    <property type="match status" value="1"/>
</dbReference>
<reference evidence="7 8" key="1">
    <citation type="submission" date="2016-07" db="EMBL/GenBank/DDBJ databases">
        <title>Draft genome of Scalindua rubra, obtained from a brine-seawater interface in the Red Sea, sheds light on salt adaptation in anammox bacteria.</title>
        <authorList>
            <person name="Speth D.R."/>
            <person name="Lagkouvardos I."/>
            <person name="Wang Y."/>
            <person name="Qian P.-Y."/>
            <person name="Dutilh B.E."/>
            <person name="Jetten M.S."/>
        </authorList>
    </citation>
    <scope>NUCLEOTIDE SEQUENCE [LARGE SCALE GENOMIC DNA]</scope>
    <source>
        <strain evidence="7">BSI-1</strain>
    </source>
</reference>
<dbReference type="PANTHER" id="PTHR43409:SF4">
    <property type="entry name" value="RADICAL SAM SUPERFAMILY PROTEIN"/>
    <property type="match status" value="1"/>
</dbReference>
<evidence type="ECO:0000256" key="2">
    <source>
        <dbReference type="ARBA" id="ARBA00022691"/>
    </source>
</evidence>
<dbReference type="GO" id="GO:0046872">
    <property type="term" value="F:metal ion binding"/>
    <property type="evidence" value="ECO:0007669"/>
    <property type="project" value="UniProtKB-KW"/>
</dbReference>
<evidence type="ECO:0000259" key="6">
    <source>
        <dbReference type="PROSITE" id="PS51332"/>
    </source>
</evidence>
<evidence type="ECO:0000256" key="1">
    <source>
        <dbReference type="ARBA" id="ARBA00001966"/>
    </source>
</evidence>
<dbReference type="PANTHER" id="PTHR43409">
    <property type="entry name" value="ANAEROBIC MAGNESIUM-PROTOPORPHYRIN IX MONOMETHYL ESTER CYCLASE-RELATED"/>
    <property type="match status" value="1"/>
</dbReference>
<keyword evidence="4" id="KW-0408">Iron</keyword>
<gene>
    <name evidence="7" type="ORF">SCARUB_04217</name>
</gene>
<dbReference type="PROSITE" id="PS51332">
    <property type="entry name" value="B12_BINDING"/>
    <property type="match status" value="1"/>
</dbReference>
<dbReference type="InterPro" id="IPR006158">
    <property type="entry name" value="Cobalamin-bd"/>
</dbReference>
<name>A0A1E3X6Q3_9BACT</name>
<dbReference type="GO" id="GO:0051536">
    <property type="term" value="F:iron-sulfur cluster binding"/>
    <property type="evidence" value="ECO:0007669"/>
    <property type="project" value="UniProtKB-KW"/>
</dbReference>
<dbReference type="Proteomes" id="UP000094056">
    <property type="component" value="Unassembled WGS sequence"/>
</dbReference>
<comment type="caution">
    <text evidence="7">The sequence shown here is derived from an EMBL/GenBank/DDBJ whole genome shotgun (WGS) entry which is preliminary data.</text>
</comment>
<feature type="domain" description="B12-binding" evidence="6">
    <location>
        <begin position="1"/>
        <end position="110"/>
    </location>
</feature>
<keyword evidence="3" id="KW-0479">Metal-binding</keyword>